<feature type="domain" description="Carboxymuconolactone decarboxylase-like" evidence="1">
    <location>
        <begin position="41"/>
        <end position="100"/>
    </location>
</feature>
<comment type="caution">
    <text evidence="2">The sequence shown here is derived from an EMBL/GenBank/DDBJ whole genome shotgun (WGS) entry which is preliminary data.</text>
</comment>
<dbReference type="AlphaFoldDB" id="A0A5C7WA71"/>
<evidence type="ECO:0000313" key="3">
    <source>
        <dbReference type="Proteomes" id="UP000321110"/>
    </source>
</evidence>
<protein>
    <submittedName>
        <fullName evidence="2">Carboxymuconolactone decarboxylase family protein</fullName>
    </submittedName>
</protein>
<organism evidence="2 3">
    <name type="scientific">Aquipseudomonas alcaligenes</name>
    <name type="common">Pseudomonas alcaligenes</name>
    <dbReference type="NCBI Taxonomy" id="43263"/>
    <lineage>
        <taxon>Bacteria</taxon>
        <taxon>Pseudomonadati</taxon>
        <taxon>Pseudomonadota</taxon>
        <taxon>Gammaproteobacteria</taxon>
        <taxon>Pseudomonadales</taxon>
        <taxon>Pseudomonadaceae</taxon>
        <taxon>Aquipseudomonas</taxon>
    </lineage>
</organism>
<dbReference type="InterPro" id="IPR003779">
    <property type="entry name" value="CMD-like"/>
</dbReference>
<dbReference type="NCBIfam" id="TIGR00778">
    <property type="entry name" value="ahpD_dom"/>
    <property type="match status" value="1"/>
</dbReference>
<evidence type="ECO:0000259" key="1">
    <source>
        <dbReference type="Pfam" id="PF02627"/>
    </source>
</evidence>
<gene>
    <name evidence="2" type="ORF">E6Q69_04965</name>
</gene>
<dbReference type="PANTHER" id="PTHR35446:SF3">
    <property type="entry name" value="CMD DOMAIN-CONTAINING PROTEIN"/>
    <property type="match status" value="1"/>
</dbReference>
<dbReference type="SUPFAM" id="SSF69118">
    <property type="entry name" value="AhpD-like"/>
    <property type="match status" value="1"/>
</dbReference>
<dbReference type="GO" id="GO:0051920">
    <property type="term" value="F:peroxiredoxin activity"/>
    <property type="evidence" value="ECO:0007669"/>
    <property type="project" value="InterPro"/>
</dbReference>
<reference evidence="2 3" key="1">
    <citation type="submission" date="2018-09" db="EMBL/GenBank/DDBJ databases">
        <title>Metagenome Assembled Genomes from an Advanced Water Purification Facility.</title>
        <authorList>
            <person name="Stamps B.W."/>
            <person name="Spear J.R."/>
        </authorList>
    </citation>
    <scope>NUCLEOTIDE SEQUENCE [LARGE SCALE GENOMIC DNA]</scope>
    <source>
        <strain evidence="2">Bin_52_1</strain>
    </source>
</reference>
<evidence type="ECO:0000313" key="2">
    <source>
        <dbReference type="EMBL" id="TXI34023.1"/>
    </source>
</evidence>
<dbReference type="InterPro" id="IPR004675">
    <property type="entry name" value="AhpD_core"/>
</dbReference>
<name>A0A5C7WA71_AQUAC</name>
<dbReference type="EMBL" id="SSFO01000083">
    <property type="protein sequence ID" value="TXI34023.1"/>
    <property type="molecule type" value="Genomic_DNA"/>
</dbReference>
<dbReference type="InterPro" id="IPR029032">
    <property type="entry name" value="AhpD-like"/>
</dbReference>
<dbReference type="Proteomes" id="UP000321110">
    <property type="component" value="Unassembled WGS sequence"/>
</dbReference>
<dbReference type="Pfam" id="PF02627">
    <property type="entry name" value="CMD"/>
    <property type="match status" value="1"/>
</dbReference>
<sequence length="171" mass="17914">MSCIAALTPLQTPAAALPLLAGVQKTVGFVPKFFKTLANAPAALAGYLRLSQALAKGSLSAVEREYIALAVSESNGCDYCPAAHTFCEKTGLTPEEIRRARKGSLNALTVLARQLAQGRGHLNDEQIAVARAAGFSDTKLIAVAAEVGVMTQSNYVNNIAVTDIDFPPAAR</sequence>
<proteinExistence type="predicted"/>
<accession>A0A5C7WA71</accession>
<dbReference type="Gene3D" id="1.20.1290.10">
    <property type="entry name" value="AhpD-like"/>
    <property type="match status" value="1"/>
</dbReference>
<dbReference type="PANTHER" id="PTHR35446">
    <property type="entry name" value="SI:CH211-175M2.5"/>
    <property type="match status" value="1"/>
</dbReference>